<dbReference type="AlphaFoldDB" id="A0A7W6W840"/>
<feature type="transmembrane region" description="Helical" evidence="1">
    <location>
        <begin position="92"/>
        <end position="114"/>
    </location>
</feature>
<evidence type="ECO:0000256" key="1">
    <source>
        <dbReference type="SAM" id="Phobius"/>
    </source>
</evidence>
<organism evidence="3 4">
    <name type="scientific">Rhizobium esperanzae</name>
    <dbReference type="NCBI Taxonomy" id="1967781"/>
    <lineage>
        <taxon>Bacteria</taxon>
        <taxon>Pseudomonadati</taxon>
        <taxon>Pseudomonadota</taxon>
        <taxon>Alphaproteobacteria</taxon>
        <taxon>Hyphomicrobiales</taxon>
        <taxon>Rhizobiaceae</taxon>
        <taxon>Rhizobium/Agrobacterium group</taxon>
        <taxon>Rhizobium</taxon>
    </lineage>
</organism>
<reference evidence="3 4" key="1">
    <citation type="submission" date="2020-08" db="EMBL/GenBank/DDBJ databases">
        <title>Genomic Encyclopedia of Type Strains, Phase IV (KMG-V): Genome sequencing to study the core and pangenomes of soil and plant-associated prokaryotes.</title>
        <authorList>
            <person name="Whitman W."/>
        </authorList>
    </citation>
    <scope>NUCLEOTIDE SEQUENCE [LARGE SCALE GENOMIC DNA]</scope>
    <source>
        <strain evidence="3 4">SEMIA 4089</strain>
    </source>
</reference>
<keyword evidence="1" id="KW-1133">Transmembrane helix</keyword>
<keyword evidence="1" id="KW-0812">Transmembrane</keyword>
<evidence type="ECO:0000259" key="2">
    <source>
        <dbReference type="PROSITE" id="PS51022"/>
    </source>
</evidence>
<evidence type="ECO:0000313" key="4">
    <source>
        <dbReference type="Proteomes" id="UP000540909"/>
    </source>
</evidence>
<sequence>MSLRYAQAQTPATPGQQKIDELVRLLQDPEVQSLLEARKSQPAPEPPEEMLFAWKTSMRARFDATLAALPRIPAEVGAAVTRTRQDALSAGYAPVFVILLCLLAAGVIAERLYLRARAGAGSLTTKLLSLAVFTFSMGLIFFALRWPPLTEATLMLALAGIIALHQPGRLGSRTS</sequence>
<name>A0A7W6W840_9HYPH</name>
<protein>
    <recommendedName>
        <fullName evidence="2">L27 domain-containing protein</fullName>
    </recommendedName>
</protein>
<gene>
    <name evidence="3" type="ORF">GGD57_005531</name>
</gene>
<keyword evidence="1" id="KW-0472">Membrane</keyword>
<evidence type="ECO:0000313" key="3">
    <source>
        <dbReference type="EMBL" id="MBB4238916.1"/>
    </source>
</evidence>
<proteinExistence type="predicted"/>
<accession>A0A7W6W840</accession>
<dbReference type="EMBL" id="JACIFY010000027">
    <property type="protein sequence ID" value="MBB4238916.1"/>
    <property type="molecule type" value="Genomic_DNA"/>
</dbReference>
<comment type="caution">
    <text evidence="3">The sequence shown here is derived from an EMBL/GenBank/DDBJ whole genome shotgun (WGS) entry which is preliminary data.</text>
</comment>
<dbReference type="InterPro" id="IPR004172">
    <property type="entry name" value="L27_dom"/>
</dbReference>
<dbReference type="Proteomes" id="UP000540909">
    <property type="component" value="Unassembled WGS sequence"/>
</dbReference>
<dbReference type="RefSeq" id="WP_246713745.1">
    <property type="nucleotide sequence ID" value="NZ_JACIFY010000027.1"/>
</dbReference>
<dbReference type="PROSITE" id="PS51022">
    <property type="entry name" value="L27"/>
    <property type="match status" value="1"/>
</dbReference>
<feature type="domain" description="L27" evidence="2">
    <location>
        <begin position="1"/>
        <end position="44"/>
    </location>
</feature>
<feature type="transmembrane region" description="Helical" evidence="1">
    <location>
        <begin position="126"/>
        <end position="146"/>
    </location>
</feature>